<proteinExistence type="predicted"/>
<protein>
    <submittedName>
        <fullName evidence="3">Unnamed protein product</fullName>
    </submittedName>
</protein>
<dbReference type="GO" id="GO:1990380">
    <property type="term" value="F:K48-linked deubiquitinase activity"/>
    <property type="evidence" value="ECO:0007669"/>
    <property type="project" value="InterPro"/>
</dbReference>
<feature type="compositionally biased region" description="Polar residues" evidence="1">
    <location>
        <begin position="214"/>
        <end position="242"/>
    </location>
</feature>
<dbReference type="InterPro" id="IPR033979">
    <property type="entry name" value="MINDY_domain"/>
</dbReference>
<keyword evidence="4" id="KW-1185">Reference proteome</keyword>
<dbReference type="GO" id="GO:0004843">
    <property type="term" value="F:cysteine-type deubiquitinase activity"/>
    <property type="evidence" value="ECO:0007669"/>
    <property type="project" value="InterPro"/>
</dbReference>
<dbReference type="InterPro" id="IPR007518">
    <property type="entry name" value="MINDY"/>
</dbReference>
<evidence type="ECO:0000313" key="3">
    <source>
        <dbReference type="EMBL" id="GME69395.1"/>
    </source>
</evidence>
<dbReference type="Pfam" id="PF04424">
    <property type="entry name" value="MINDY_DUB"/>
    <property type="match status" value="1"/>
</dbReference>
<dbReference type="EMBL" id="BSXN01000663">
    <property type="protein sequence ID" value="GME69395.1"/>
    <property type="molecule type" value="Genomic_DNA"/>
</dbReference>
<dbReference type="GO" id="GO:0071944">
    <property type="term" value="C:cell periphery"/>
    <property type="evidence" value="ECO:0007669"/>
    <property type="project" value="TreeGrafter"/>
</dbReference>
<dbReference type="GO" id="GO:0071108">
    <property type="term" value="P:protein K48-linked deubiquitination"/>
    <property type="evidence" value="ECO:0007669"/>
    <property type="project" value="TreeGrafter"/>
</dbReference>
<dbReference type="GO" id="GO:0005829">
    <property type="term" value="C:cytosol"/>
    <property type="evidence" value="ECO:0007669"/>
    <property type="project" value="TreeGrafter"/>
</dbReference>
<accession>A0A9W6WFY5</accession>
<feature type="compositionally biased region" description="Basic and acidic residues" evidence="1">
    <location>
        <begin position="286"/>
        <end position="296"/>
    </location>
</feature>
<dbReference type="GO" id="GO:0016807">
    <property type="term" value="F:cysteine-type carboxypeptidase activity"/>
    <property type="evidence" value="ECO:0007669"/>
    <property type="project" value="TreeGrafter"/>
</dbReference>
<comment type="caution">
    <text evidence="3">The sequence shown here is derived from an EMBL/GenBank/DDBJ whole genome shotgun (WGS) entry which is preliminary data.</text>
</comment>
<dbReference type="PANTHER" id="PTHR18063">
    <property type="entry name" value="NF-E2 INDUCIBLE PROTEIN"/>
    <property type="match status" value="1"/>
</dbReference>
<evidence type="ECO:0000256" key="1">
    <source>
        <dbReference type="SAM" id="MobiDB-lite"/>
    </source>
</evidence>
<gene>
    <name evidence="3" type="ORF">Cboi02_000228300</name>
</gene>
<evidence type="ECO:0000313" key="4">
    <source>
        <dbReference type="Proteomes" id="UP001165120"/>
    </source>
</evidence>
<sequence>MNLESISEEYLQKFLDEGVQGVLAGDLGNNDTQQTIENNYEDSTNITEEELKDDIRTFQVIKRFLSENPTQLTNQGLNDLKNDTNILRNNSISIFFRNDHFNTIFKKDDNIYLLVNDLGFLNTTDIVWQSINSLDGSTDDMLNGYFEPSQYKGKIEKEVVRKSANDNRNRVNLADFADGAFNGSGSGGGDDDELLAAQLQEEEDERSAMDLSKSYHQSGYSDMSSTLGKSRYRSSAGNSITTRVRPRQHHGAPPPVTEREYSPHPMFPSQPLEYPLHGGRSRIPRKNRDDKGCVIM</sequence>
<reference evidence="3" key="1">
    <citation type="submission" date="2023-04" db="EMBL/GenBank/DDBJ databases">
        <title>Candida boidinii NBRC 10035.</title>
        <authorList>
            <person name="Ichikawa N."/>
            <person name="Sato H."/>
            <person name="Tonouchi N."/>
        </authorList>
    </citation>
    <scope>NUCLEOTIDE SEQUENCE</scope>
    <source>
        <strain evidence="3">NBRC 10035</strain>
    </source>
</reference>
<organism evidence="3 4">
    <name type="scientific">Candida boidinii</name>
    <name type="common">Yeast</name>
    <dbReference type="NCBI Taxonomy" id="5477"/>
    <lineage>
        <taxon>Eukaryota</taxon>
        <taxon>Fungi</taxon>
        <taxon>Dikarya</taxon>
        <taxon>Ascomycota</taxon>
        <taxon>Saccharomycotina</taxon>
        <taxon>Pichiomycetes</taxon>
        <taxon>Pichiales</taxon>
        <taxon>Pichiaceae</taxon>
        <taxon>Ogataea</taxon>
        <taxon>Ogataea/Candida clade</taxon>
    </lineage>
</organism>
<feature type="domain" description="MINDY deubiquitinase" evidence="2">
    <location>
        <begin position="33"/>
        <end position="146"/>
    </location>
</feature>
<name>A0A9W6WFY5_CANBO</name>
<feature type="region of interest" description="Disordered" evidence="1">
    <location>
        <begin position="201"/>
        <end position="296"/>
    </location>
</feature>
<dbReference type="Proteomes" id="UP001165120">
    <property type="component" value="Unassembled WGS sequence"/>
</dbReference>
<dbReference type="PANTHER" id="PTHR18063:SF6">
    <property type="entry name" value="UBIQUITIN CARBOXYL-TERMINAL HYDROLASE"/>
    <property type="match status" value="1"/>
</dbReference>
<dbReference type="AlphaFoldDB" id="A0A9W6WFY5"/>
<evidence type="ECO:0000259" key="2">
    <source>
        <dbReference type="Pfam" id="PF04424"/>
    </source>
</evidence>